<dbReference type="PROSITE" id="PS50102">
    <property type="entry name" value="RRM"/>
    <property type="match status" value="2"/>
</dbReference>
<dbReference type="PANTHER" id="PTHR48024">
    <property type="entry name" value="GEO13361P1-RELATED"/>
    <property type="match status" value="1"/>
</dbReference>
<accession>A0AAD7P7X1</accession>
<comment type="caution">
    <text evidence="5">The sequence shown here is derived from an EMBL/GenBank/DDBJ whole genome shotgun (WGS) entry which is preliminary data.</text>
</comment>
<reference evidence="5" key="1">
    <citation type="journal article" date="2023" name="Science">
        <title>Elucidation of the pathway for biosynthesis of saponin adjuvants from the soapbark tree.</title>
        <authorList>
            <person name="Reed J."/>
            <person name="Orme A."/>
            <person name="El-Demerdash A."/>
            <person name="Owen C."/>
            <person name="Martin L.B.B."/>
            <person name="Misra R.C."/>
            <person name="Kikuchi S."/>
            <person name="Rejzek M."/>
            <person name="Martin A.C."/>
            <person name="Harkess A."/>
            <person name="Leebens-Mack J."/>
            <person name="Louveau T."/>
            <person name="Stephenson M.J."/>
            <person name="Osbourn A."/>
        </authorList>
    </citation>
    <scope>NUCLEOTIDE SEQUENCE</scope>
    <source>
        <strain evidence="5">S10</strain>
    </source>
</reference>
<dbReference type="InterPro" id="IPR000504">
    <property type="entry name" value="RRM_dom"/>
</dbReference>
<dbReference type="InterPro" id="IPR050886">
    <property type="entry name" value="RNA-binding_reg"/>
</dbReference>
<dbReference type="AlphaFoldDB" id="A0AAD7P7X1"/>
<dbReference type="InterPro" id="IPR012677">
    <property type="entry name" value="Nucleotide-bd_a/b_plait_sf"/>
</dbReference>
<keyword evidence="1 2" id="KW-0694">RNA-binding</keyword>
<feature type="domain" description="RRM" evidence="4">
    <location>
        <begin position="94"/>
        <end position="195"/>
    </location>
</feature>
<dbReference type="Gene3D" id="3.30.70.330">
    <property type="match status" value="2"/>
</dbReference>
<dbReference type="GO" id="GO:0005634">
    <property type="term" value="C:nucleus"/>
    <property type="evidence" value="ECO:0007669"/>
    <property type="project" value="TreeGrafter"/>
</dbReference>
<feature type="compositionally biased region" description="Polar residues" evidence="3">
    <location>
        <begin position="28"/>
        <end position="41"/>
    </location>
</feature>
<dbReference type="KEGG" id="qsa:O6P43_030427"/>
<dbReference type="GO" id="GO:0003723">
    <property type="term" value="F:RNA binding"/>
    <property type="evidence" value="ECO:0007669"/>
    <property type="project" value="UniProtKB-UniRule"/>
</dbReference>
<dbReference type="EMBL" id="JARAOO010000013">
    <property type="protein sequence ID" value="KAJ7945357.1"/>
    <property type="molecule type" value="Genomic_DNA"/>
</dbReference>
<organism evidence="5 6">
    <name type="scientific">Quillaja saponaria</name>
    <name type="common">Soap bark tree</name>
    <dbReference type="NCBI Taxonomy" id="32244"/>
    <lineage>
        <taxon>Eukaryota</taxon>
        <taxon>Viridiplantae</taxon>
        <taxon>Streptophyta</taxon>
        <taxon>Embryophyta</taxon>
        <taxon>Tracheophyta</taxon>
        <taxon>Spermatophyta</taxon>
        <taxon>Magnoliopsida</taxon>
        <taxon>eudicotyledons</taxon>
        <taxon>Gunneridae</taxon>
        <taxon>Pentapetalae</taxon>
        <taxon>rosids</taxon>
        <taxon>fabids</taxon>
        <taxon>Fabales</taxon>
        <taxon>Quillajaceae</taxon>
        <taxon>Quillaja</taxon>
    </lineage>
</organism>
<dbReference type="SMART" id="SM00360">
    <property type="entry name" value="RRM"/>
    <property type="match status" value="2"/>
</dbReference>
<feature type="domain" description="RRM" evidence="4">
    <location>
        <begin position="186"/>
        <end position="263"/>
    </location>
</feature>
<evidence type="ECO:0000259" key="4">
    <source>
        <dbReference type="PROSITE" id="PS50102"/>
    </source>
</evidence>
<dbReference type="SUPFAM" id="SSF54928">
    <property type="entry name" value="RNA-binding domain, RBD"/>
    <property type="match status" value="2"/>
</dbReference>
<dbReference type="PANTHER" id="PTHR48024:SF9">
    <property type="entry name" value="UBP1-ASSOCIATED PROTEINS 1A-RELATED"/>
    <property type="match status" value="1"/>
</dbReference>
<evidence type="ECO:0000256" key="3">
    <source>
        <dbReference type="SAM" id="MobiDB-lite"/>
    </source>
</evidence>
<name>A0AAD7P7X1_QUISA</name>
<evidence type="ECO:0000256" key="1">
    <source>
        <dbReference type="ARBA" id="ARBA00022884"/>
    </source>
</evidence>
<evidence type="ECO:0000313" key="6">
    <source>
        <dbReference type="Proteomes" id="UP001163823"/>
    </source>
</evidence>
<dbReference type="InterPro" id="IPR035979">
    <property type="entry name" value="RBD_domain_sf"/>
</dbReference>
<evidence type="ECO:0000313" key="5">
    <source>
        <dbReference type="EMBL" id="KAJ7945357.1"/>
    </source>
</evidence>
<dbReference type="Pfam" id="PF00076">
    <property type="entry name" value="RRM_1"/>
    <property type="match status" value="2"/>
</dbReference>
<dbReference type="Proteomes" id="UP001163823">
    <property type="component" value="Chromosome 13"/>
</dbReference>
<evidence type="ECO:0000256" key="2">
    <source>
        <dbReference type="PROSITE-ProRule" id="PRU00176"/>
    </source>
</evidence>
<feature type="region of interest" description="Disordered" evidence="3">
    <location>
        <begin position="394"/>
        <end position="414"/>
    </location>
</feature>
<sequence length="414" mass="44296">MAKITETKKRRLVKHSEKKPKQQKLQKSLATTPKKQKQNPPSDCDSDSDSDKLPNLLEPYSKDQLIEILCNAALKDSAVLNLIRIAADRDVSHRKIFVHGLGWDTTRDTLVSAFESFGEIDDCNVVKDKNTGKAKGYGFVLFKTRKSAIKALKDPKKKIDNRMASCQLASVGPVSQPSQSQDTAGRKIYVSNVPPDVDAEKLRLFFGKFGEIESGPIGFDMHTGKSRGYALFVYKTLEGAKNTLLEPYKIFEGHQLHCQKAADGKNKNLMQPVQSQTQVQDPVLAAVAAAQNLALYGPRLNPVYAGLLTNPGAGFLATPGSMNQAFMAGALNHGAIPTGLSGSVGGLVSTGLSGYSGASHGLGSLGARTPSVLGAYGSGAAPLQGLQHFYSNTHIGQSSSGRDQGAVTGYPSYM</sequence>
<proteinExistence type="predicted"/>
<keyword evidence="6" id="KW-1185">Reference proteome</keyword>
<feature type="region of interest" description="Disordered" evidence="3">
    <location>
        <begin position="1"/>
        <end position="53"/>
    </location>
</feature>
<gene>
    <name evidence="5" type="ORF">O6P43_030427</name>
</gene>
<feature type="compositionally biased region" description="Basic residues" evidence="3">
    <location>
        <begin position="8"/>
        <end position="24"/>
    </location>
</feature>
<protein>
    <submittedName>
        <fullName evidence="5">UBP1-associated protein like</fullName>
    </submittedName>
</protein>